<dbReference type="Pfam" id="PF00534">
    <property type="entry name" value="Glycos_transf_1"/>
    <property type="match status" value="1"/>
</dbReference>
<accession>A0A495DVR8</accession>
<organism evidence="3 4">
    <name type="scientific">Maribacter vaceletii</name>
    <dbReference type="NCBI Taxonomy" id="1206816"/>
    <lineage>
        <taxon>Bacteria</taxon>
        <taxon>Pseudomonadati</taxon>
        <taxon>Bacteroidota</taxon>
        <taxon>Flavobacteriia</taxon>
        <taxon>Flavobacteriales</taxon>
        <taxon>Flavobacteriaceae</taxon>
        <taxon>Maribacter</taxon>
    </lineage>
</organism>
<comment type="caution">
    <text evidence="3">The sequence shown here is derived from an EMBL/GenBank/DDBJ whole genome shotgun (WGS) entry which is preliminary data.</text>
</comment>
<gene>
    <name evidence="3" type="ORF">CLV91_3168</name>
</gene>
<sequence>MLLSRIEQTGVTTHTLDLVSGLRSENHEVCLITGGKVTDSDNRINDFYLNFEKLGAIIKEFDVPSGSLLKKIITSISSIYFIIKTIKTCNPDIIHAQSPYMTFIPWLMGKKFTTTIHNTKLKNKIQFKKPTHLIAISNESCTIGESVFNIKRDDITIVNHGVSKRFSNPISLIEKKDIINKFNIPKSKIIVGFVGRLTRDKGCDILIHSIKKLKKETLDKVHFVFLGSTHGSKDHNWLIKQITEADIENFISIISFQDPKPFYDIFDIFILPSRMESFPLVTIEAMMSGCCPIRSNTEGAYEQIEEGVNGILFENESITGCTTALEKVINDDKLRLQFGNNAKEKALKNFTIPVMTKNTLKVYNKIRLK</sequence>
<evidence type="ECO:0000313" key="3">
    <source>
        <dbReference type="EMBL" id="RKR07181.1"/>
    </source>
</evidence>
<evidence type="ECO:0000313" key="4">
    <source>
        <dbReference type="Proteomes" id="UP000269412"/>
    </source>
</evidence>
<protein>
    <submittedName>
        <fullName evidence="3">Glycosyltransferase involved in cell wall biosynthesis</fullName>
    </submittedName>
</protein>
<dbReference type="InterPro" id="IPR028098">
    <property type="entry name" value="Glyco_trans_4-like_N"/>
</dbReference>
<evidence type="ECO:0000259" key="2">
    <source>
        <dbReference type="Pfam" id="PF13439"/>
    </source>
</evidence>
<dbReference type="PANTHER" id="PTHR45947">
    <property type="entry name" value="SULFOQUINOVOSYL TRANSFERASE SQD2"/>
    <property type="match status" value="1"/>
</dbReference>
<feature type="domain" description="Glycosyl transferase family 1" evidence="1">
    <location>
        <begin position="175"/>
        <end position="344"/>
    </location>
</feature>
<dbReference type="CDD" id="cd03801">
    <property type="entry name" value="GT4_PimA-like"/>
    <property type="match status" value="1"/>
</dbReference>
<keyword evidence="3" id="KW-0808">Transferase</keyword>
<keyword evidence="4" id="KW-1185">Reference proteome</keyword>
<reference evidence="3 4" key="1">
    <citation type="submission" date="2018-10" db="EMBL/GenBank/DDBJ databases">
        <title>Genomic Encyclopedia of Archaeal and Bacterial Type Strains, Phase II (KMG-II): from individual species to whole genera.</title>
        <authorList>
            <person name="Goeker M."/>
        </authorList>
    </citation>
    <scope>NUCLEOTIDE SEQUENCE [LARGE SCALE GENOMIC DNA]</scope>
    <source>
        <strain evidence="3 4">DSM 25230</strain>
    </source>
</reference>
<dbReference type="PANTHER" id="PTHR45947:SF3">
    <property type="entry name" value="SULFOQUINOVOSYL TRANSFERASE SQD2"/>
    <property type="match status" value="1"/>
</dbReference>
<evidence type="ECO:0000259" key="1">
    <source>
        <dbReference type="Pfam" id="PF00534"/>
    </source>
</evidence>
<name>A0A495DVR8_9FLAO</name>
<dbReference type="GO" id="GO:0016758">
    <property type="term" value="F:hexosyltransferase activity"/>
    <property type="evidence" value="ECO:0007669"/>
    <property type="project" value="TreeGrafter"/>
</dbReference>
<dbReference type="EMBL" id="RBIQ01000012">
    <property type="protein sequence ID" value="RKR07181.1"/>
    <property type="molecule type" value="Genomic_DNA"/>
</dbReference>
<dbReference type="AlphaFoldDB" id="A0A495DVR8"/>
<proteinExistence type="predicted"/>
<dbReference type="InterPro" id="IPR001296">
    <property type="entry name" value="Glyco_trans_1"/>
</dbReference>
<dbReference type="SUPFAM" id="SSF53756">
    <property type="entry name" value="UDP-Glycosyltransferase/glycogen phosphorylase"/>
    <property type="match status" value="1"/>
</dbReference>
<dbReference type="Proteomes" id="UP000269412">
    <property type="component" value="Unassembled WGS sequence"/>
</dbReference>
<dbReference type="Pfam" id="PF13439">
    <property type="entry name" value="Glyco_transf_4"/>
    <property type="match status" value="1"/>
</dbReference>
<dbReference type="InterPro" id="IPR050194">
    <property type="entry name" value="Glycosyltransferase_grp1"/>
</dbReference>
<feature type="domain" description="Glycosyltransferase subfamily 4-like N-terminal" evidence="2">
    <location>
        <begin position="10"/>
        <end position="162"/>
    </location>
</feature>
<dbReference type="Gene3D" id="3.40.50.2000">
    <property type="entry name" value="Glycogen Phosphorylase B"/>
    <property type="match status" value="2"/>
</dbReference>